<dbReference type="AlphaFoldDB" id="A0A197JHY0"/>
<feature type="region of interest" description="Disordered" evidence="1">
    <location>
        <begin position="1"/>
        <end position="43"/>
    </location>
</feature>
<organism evidence="2 3">
    <name type="scientific">Linnemannia elongata AG-77</name>
    <dbReference type="NCBI Taxonomy" id="1314771"/>
    <lineage>
        <taxon>Eukaryota</taxon>
        <taxon>Fungi</taxon>
        <taxon>Fungi incertae sedis</taxon>
        <taxon>Mucoromycota</taxon>
        <taxon>Mortierellomycotina</taxon>
        <taxon>Mortierellomycetes</taxon>
        <taxon>Mortierellales</taxon>
        <taxon>Mortierellaceae</taxon>
        <taxon>Linnemannia</taxon>
    </lineage>
</organism>
<proteinExistence type="predicted"/>
<dbReference type="OrthoDB" id="2379115at2759"/>
<evidence type="ECO:0000313" key="3">
    <source>
        <dbReference type="Proteomes" id="UP000078512"/>
    </source>
</evidence>
<keyword evidence="3" id="KW-1185">Reference proteome</keyword>
<evidence type="ECO:0000256" key="1">
    <source>
        <dbReference type="SAM" id="MobiDB-lite"/>
    </source>
</evidence>
<sequence>MTGPTQQHNVNPSGVHTAKRKVSSACSGPMQDDRPAAPSQDLALEGSRQPIAHSTNTRGSLQLPGLVGRLERAAHKSGLEADSMIDPAIEDWDFDQGPLVLRMTPLRRLKRLALPAMPRLDVAPVVKAFLEHYLAIDTLEVPYFGSFIDGIGSVIKASVEFLDKERTINALNPHSSALRRVELTQCTHVASTIIETVPTTCGTLEVFRVTSREDMGGISLSFAQALEREWFVQESVTYRSISLSHQMERIQSTLPTRARRRGR</sequence>
<evidence type="ECO:0000313" key="2">
    <source>
        <dbReference type="EMBL" id="OAQ24797.1"/>
    </source>
</evidence>
<dbReference type="Proteomes" id="UP000078512">
    <property type="component" value="Unassembled WGS sequence"/>
</dbReference>
<feature type="compositionally biased region" description="Polar residues" evidence="1">
    <location>
        <begin position="1"/>
        <end position="14"/>
    </location>
</feature>
<protein>
    <submittedName>
        <fullName evidence="2">Uncharacterized protein</fullName>
    </submittedName>
</protein>
<dbReference type="EMBL" id="KV442087">
    <property type="protein sequence ID" value="OAQ24797.1"/>
    <property type="molecule type" value="Genomic_DNA"/>
</dbReference>
<accession>A0A197JHY0</accession>
<name>A0A197JHY0_9FUNG</name>
<reference evidence="2 3" key="1">
    <citation type="submission" date="2016-05" db="EMBL/GenBank/DDBJ databases">
        <title>Genome sequencing reveals origins of a unique bacterial endosymbiosis in the earliest lineages of terrestrial Fungi.</title>
        <authorList>
            <consortium name="DOE Joint Genome Institute"/>
            <person name="Uehling J."/>
            <person name="Gryganskyi A."/>
            <person name="Hameed K."/>
            <person name="Tschaplinski T."/>
            <person name="Misztal P."/>
            <person name="Wu S."/>
            <person name="Desiro A."/>
            <person name="Vande Pol N."/>
            <person name="Du Z.-Y."/>
            <person name="Zienkiewicz A."/>
            <person name="Zienkiewicz K."/>
            <person name="Morin E."/>
            <person name="Tisserant E."/>
            <person name="Splivallo R."/>
            <person name="Hainaut M."/>
            <person name="Henrissat B."/>
            <person name="Ohm R."/>
            <person name="Kuo A."/>
            <person name="Yan J."/>
            <person name="Lipzen A."/>
            <person name="Nolan M."/>
            <person name="Labutti K."/>
            <person name="Barry K."/>
            <person name="Goldstein A."/>
            <person name="Labbe J."/>
            <person name="Schadt C."/>
            <person name="Tuskan G."/>
            <person name="Grigoriev I."/>
            <person name="Martin F."/>
            <person name="Vilgalys R."/>
            <person name="Bonito G."/>
        </authorList>
    </citation>
    <scope>NUCLEOTIDE SEQUENCE [LARGE SCALE GENOMIC DNA]</scope>
    <source>
        <strain evidence="2 3">AG-77</strain>
    </source>
</reference>
<gene>
    <name evidence="2" type="ORF">K457DRAFT_23715</name>
</gene>